<evidence type="ECO:0000259" key="8">
    <source>
        <dbReference type="PROSITE" id="PS51519"/>
    </source>
</evidence>
<dbReference type="GO" id="GO:0003700">
    <property type="term" value="F:DNA-binding transcription factor activity"/>
    <property type="evidence" value="ECO:0007669"/>
    <property type="project" value="InterPro"/>
</dbReference>
<dbReference type="Pfam" id="PF02042">
    <property type="entry name" value="RWP-RK"/>
    <property type="match status" value="1"/>
</dbReference>
<evidence type="ECO:0000256" key="1">
    <source>
        <dbReference type="ARBA" id="ARBA00004049"/>
    </source>
</evidence>
<dbReference type="PANTHER" id="PTHR46373:SF2">
    <property type="entry name" value="RWP-RK DOMAIN-CONTAINING PROTEIN"/>
    <property type="match status" value="1"/>
</dbReference>
<keyword evidence="5" id="KW-0804">Transcription</keyword>
<dbReference type="PANTHER" id="PTHR46373">
    <property type="entry name" value="PROTEIN RKD4"/>
    <property type="match status" value="1"/>
</dbReference>
<dbReference type="AlphaFoldDB" id="A0A6U2GSB0"/>
<keyword evidence="6" id="KW-0539">Nucleus</keyword>
<keyword evidence="3" id="KW-0175">Coiled coil</keyword>
<protein>
    <recommendedName>
        <fullName evidence="8">RWP-RK domain-containing protein</fullName>
    </recommendedName>
</protein>
<evidence type="ECO:0000256" key="5">
    <source>
        <dbReference type="ARBA" id="ARBA00023163"/>
    </source>
</evidence>
<dbReference type="GO" id="GO:0003677">
    <property type="term" value="F:DNA binding"/>
    <property type="evidence" value="ECO:0007669"/>
    <property type="project" value="UniProtKB-KW"/>
</dbReference>
<dbReference type="PROSITE" id="PS51519">
    <property type="entry name" value="RWP_RK"/>
    <property type="match status" value="1"/>
</dbReference>
<organism evidence="10">
    <name type="scientific">Hemiselmis andersenii</name>
    <name type="common">Cryptophyte alga</name>
    <dbReference type="NCBI Taxonomy" id="464988"/>
    <lineage>
        <taxon>Eukaryota</taxon>
        <taxon>Cryptophyceae</taxon>
        <taxon>Cryptomonadales</taxon>
        <taxon>Hemiselmidaceae</taxon>
        <taxon>Hemiselmis</taxon>
    </lineage>
</organism>
<evidence type="ECO:0000256" key="4">
    <source>
        <dbReference type="ARBA" id="ARBA00023125"/>
    </source>
</evidence>
<evidence type="ECO:0000313" key="9">
    <source>
        <dbReference type="EMBL" id="CAD8754659.1"/>
    </source>
</evidence>
<dbReference type="EMBL" id="HBFX01014284">
    <property type="protein sequence ID" value="CAD8954062.1"/>
    <property type="molecule type" value="Transcribed_RNA"/>
</dbReference>
<accession>A0A6U2GSB0</accession>
<name>A0A6U2GSB0_HEMAN</name>
<dbReference type="InterPro" id="IPR044607">
    <property type="entry name" value="RKD-like"/>
</dbReference>
<proteinExistence type="predicted"/>
<feature type="region of interest" description="Disordered" evidence="7">
    <location>
        <begin position="72"/>
        <end position="107"/>
    </location>
</feature>
<evidence type="ECO:0000256" key="2">
    <source>
        <dbReference type="ARBA" id="ARBA00023015"/>
    </source>
</evidence>
<evidence type="ECO:0000256" key="7">
    <source>
        <dbReference type="SAM" id="MobiDB-lite"/>
    </source>
</evidence>
<comment type="function">
    <text evidence="1">Putative transcription factor.</text>
</comment>
<evidence type="ECO:0000256" key="6">
    <source>
        <dbReference type="ARBA" id="ARBA00023242"/>
    </source>
</evidence>
<keyword evidence="4" id="KW-0238">DNA-binding</keyword>
<feature type="domain" description="RWP-RK" evidence="8">
    <location>
        <begin position="1"/>
        <end position="71"/>
    </location>
</feature>
<reference evidence="10" key="1">
    <citation type="submission" date="2021-01" db="EMBL/GenBank/DDBJ databases">
        <authorList>
            <person name="Corre E."/>
            <person name="Pelletier E."/>
            <person name="Niang G."/>
            <person name="Scheremetjew M."/>
            <person name="Finn R."/>
            <person name="Kale V."/>
            <person name="Holt S."/>
            <person name="Cochrane G."/>
            <person name="Meng A."/>
            <person name="Brown T."/>
            <person name="Cohen L."/>
        </authorList>
    </citation>
    <scope>NUCLEOTIDE SEQUENCE</scope>
    <source>
        <strain evidence="9">CCMP441</strain>
        <strain evidence="10">CCMP644</strain>
    </source>
</reference>
<gene>
    <name evidence="10" type="ORF">HAND00432_LOCUS8599</name>
    <name evidence="9" type="ORF">HAND1043_LOCUS21167</name>
</gene>
<evidence type="ECO:0000313" key="10">
    <source>
        <dbReference type="EMBL" id="CAD8954062.1"/>
    </source>
</evidence>
<dbReference type="EMBL" id="HBFK01034927">
    <property type="protein sequence ID" value="CAD8754659.1"/>
    <property type="molecule type" value="Transcribed_RNA"/>
</dbReference>
<feature type="compositionally biased region" description="Low complexity" evidence="7">
    <location>
        <begin position="80"/>
        <end position="99"/>
    </location>
</feature>
<sequence>MGQVDLQELSKYFKMPEKEVAKELGVCLTTLKKIARSHGINRWPYRKVKSLDRKLRKLDVVAGGARAGVEGADVHDAPWSHSSSGSSNSTSGTHTPTSSEASIATTPRVVVKAEGTWTPGAASPTAPPSIPEEDLECTATCSGASAARPSAAGCGAAAEALAFEVDDVQVLPACGEFDPAGRSEGGADLVPFDVEMQGACSNVTSCDHDGAPPAAPAGEHALRGGSPEPEPLTDEEIVAMLADCAGQRNAPRSGRCSPAASRHHHYHPDPKQMWEELPARGLSDVEIMSGLAQCVAEREDEEGGDAFLHMHQEAGTGQHHNHSEALGLDDFGQGDLGVADFLAVA</sequence>
<evidence type="ECO:0000256" key="3">
    <source>
        <dbReference type="ARBA" id="ARBA00023054"/>
    </source>
</evidence>
<keyword evidence="2" id="KW-0805">Transcription regulation</keyword>
<feature type="region of interest" description="Disordered" evidence="7">
    <location>
        <begin position="205"/>
        <end position="231"/>
    </location>
</feature>
<feature type="region of interest" description="Disordered" evidence="7">
    <location>
        <begin position="249"/>
        <end position="270"/>
    </location>
</feature>
<dbReference type="InterPro" id="IPR003035">
    <property type="entry name" value="RWP-RK_dom"/>
</dbReference>